<keyword evidence="2" id="KW-1185">Reference proteome</keyword>
<organism evidence="1 2">
    <name type="scientific">Naganishia friedmannii</name>
    <dbReference type="NCBI Taxonomy" id="89922"/>
    <lineage>
        <taxon>Eukaryota</taxon>
        <taxon>Fungi</taxon>
        <taxon>Dikarya</taxon>
        <taxon>Basidiomycota</taxon>
        <taxon>Agaricomycotina</taxon>
        <taxon>Tremellomycetes</taxon>
        <taxon>Filobasidiales</taxon>
        <taxon>Filobasidiaceae</taxon>
        <taxon>Naganishia</taxon>
    </lineage>
</organism>
<dbReference type="EMBL" id="JASBWT010000018">
    <property type="protein sequence ID" value="KAJ9096850.1"/>
    <property type="molecule type" value="Genomic_DNA"/>
</dbReference>
<accession>A0ACC2VBU1</accession>
<evidence type="ECO:0000313" key="2">
    <source>
        <dbReference type="Proteomes" id="UP001227268"/>
    </source>
</evidence>
<evidence type="ECO:0000313" key="1">
    <source>
        <dbReference type="EMBL" id="KAJ9096850.1"/>
    </source>
</evidence>
<protein>
    <submittedName>
        <fullName evidence="1">Uncharacterized protein</fullName>
    </submittedName>
</protein>
<gene>
    <name evidence="1" type="ORF">QFC21_005123</name>
</gene>
<reference evidence="1" key="1">
    <citation type="submission" date="2023-04" db="EMBL/GenBank/DDBJ databases">
        <title>Draft Genome sequencing of Naganishia species isolated from polar environments using Oxford Nanopore Technology.</title>
        <authorList>
            <person name="Leo P."/>
            <person name="Venkateswaran K."/>
        </authorList>
    </citation>
    <scope>NUCLEOTIDE SEQUENCE</scope>
    <source>
        <strain evidence="1">MNA-CCFEE 5423</strain>
    </source>
</reference>
<comment type="caution">
    <text evidence="1">The sequence shown here is derived from an EMBL/GenBank/DDBJ whole genome shotgun (WGS) entry which is preliminary data.</text>
</comment>
<sequence>MRWSQLSLAFLPFLLPAVSNAQGGLGEFCTALDGTYTGSNPSCLSGFCRSGTCSDPSNVVDVGQPCTVNNECANAEAADQPPFCSARPGDLALICGGTSSSCYASDGSGTGASPVCASGQCRGYQCTATDAVAPGGSCTANYDCALSRDFCSNGICTDVGTSCTASDGSEKACAPHHLGAVRGGRLSASSRSAEYNTRSTIAIETMNVHALTYLMNQHNRLTIFILDHSLSSHFFH</sequence>
<dbReference type="Proteomes" id="UP001227268">
    <property type="component" value="Unassembled WGS sequence"/>
</dbReference>
<proteinExistence type="predicted"/>
<name>A0ACC2VBU1_9TREE</name>